<dbReference type="GO" id="GO:0070042">
    <property type="term" value="F:rRNA (uridine-N3-)-methyltransferase activity"/>
    <property type="evidence" value="ECO:0007669"/>
    <property type="project" value="TreeGrafter"/>
</dbReference>
<dbReference type="Proteomes" id="UP001372338">
    <property type="component" value="Unassembled WGS sequence"/>
</dbReference>
<dbReference type="InterPro" id="IPR006700">
    <property type="entry name" value="RsmE"/>
</dbReference>
<sequence length="85" mass="9278">MVLKPPAEIDDLLRLIEQSKLSLLATAKATPVLSALTSLEKETSGLIIVGPEGVNFTEEMIVHSIMLVIKCLLSAHETLLRKKQV</sequence>
<evidence type="ECO:0000313" key="2">
    <source>
        <dbReference type="Proteomes" id="UP001372338"/>
    </source>
</evidence>
<proteinExistence type="predicted"/>
<gene>
    <name evidence="1" type="ORF">RIF29_34017</name>
</gene>
<organism evidence="1 2">
    <name type="scientific">Crotalaria pallida</name>
    <name type="common">Smooth rattlebox</name>
    <name type="synonym">Crotalaria striata</name>
    <dbReference type="NCBI Taxonomy" id="3830"/>
    <lineage>
        <taxon>Eukaryota</taxon>
        <taxon>Viridiplantae</taxon>
        <taxon>Streptophyta</taxon>
        <taxon>Embryophyta</taxon>
        <taxon>Tracheophyta</taxon>
        <taxon>Spermatophyta</taxon>
        <taxon>Magnoliopsida</taxon>
        <taxon>eudicotyledons</taxon>
        <taxon>Gunneridae</taxon>
        <taxon>Pentapetalae</taxon>
        <taxon>rosids</taxon>
        <taxon>fabids</taxon>
        <taxon>Fabales</taxon>
        <taxon>Fabaceae</taxon>
        <taxon>Papilionoideae</taxon>
        <taxon>50 kb inversion clade</taxon>
        <taxon>genistoids sensu lato</taxon>
        <taxon>core genistoids</taxon>
        <taxon>Crotalarieae</taxon>
        <taxon>Crotalaria</taxon>
    </lineage>
</organism>
<protein>
    <submittedName>
        <fullName evidence="1">Uncharacterized protein</fullName>
    </submittedName>
</protein>
<dbReference type="EMBL" id="JAYWIO010000007">
    <property type="protein sequence ID" value="KAK7251104.1"/>
    <property type="molecule type" value="Genomic_DNA"/>
</dbReference>
<keyword evidence="2" id="KW-1185">Reference proteome</keyword>
<dbReference type="PANTHER" id="PTHR30027:SF3">
    <property type="entry name" value="16S RRNA (URACIL(1498)-N(3))-METHYLTRANSFERASE"/>
    <property type="match status" value="1"/>
</dbReference>
<reference evidence="1 2" key="1">
    <citation type="submission" date="2024-01" db="EMBL/GenBank/DDBJ databases">
        <title>The genomes of 5 underutilized Papilionoideae crops provide insights into root nodulation and disease resistanc.</title>
        <authorList>
            <person name="Yuan L."/>
        </authorList>
    </citation>
    <scope>NUCLEOTIDE SEQUENCE [LARGE SCALE GENOMIC DNA]</scope>
    <source>
        <strain evidence="1">ZHUSHIDOU_FW_LH</strain>
        <tissue evidence="1">Leaf</tissue>
    </source>
</reference>
<name>A0AAN9E8H1_CROPI</name>
<evidence type="ECO:0000313" key="1">
    <source>
        <dbReference type="EMBL" id="KAK7251104.1"/>
    </source>
</evidence>
<dbReference type="GO" id="GO:0070475">
    <property type="term" value="P:rRNA base methylation"/>
    <property type="evidence" value="ECO:0007669"/>
    <property type="project" value="TreeGrafter"/>
</dbReference>
<dbReference type="PANTHER" id="PTHR30027">
    <property type="entry name" value="RIBOSOMAL RNA SMALL SUBUNIT METHYLTRANSFERASE E"/>
    <property type="match status" value="1"/>
</dbReference>
<dbReference type="AlphaFoldDB" id="A0AAN9E8H1"/>
<comment type="caution">
    <text evidence="1">The sequence shown here is derived from an EMBL/GenBank/DDBJ whole genome shotgun (WGS) entry which is preliminary data.</text>
</comment>
<accession>A0AAN9E8H1</accession>